<feature type="compositionally biased region" description="Acidic residues" evidence="1">
    <location>
        <begin position="130"/>
        <end position="142"/>
    </location>
</feature>
<evidence type="ECO:0000313" key="3">
    <source>
        <dbReference type="Proteomes" id="UP000222542"/>
    </source>
</evidence>
<proteinExistence type="predicted"/>
<accession>A0A2G3A1N1</accession>
<dbReference type="OMA" id="RTMARCY"/>
<name>A0A2G3A1N1_CAPAN</name>
<evidence type="ECO:0000256" key="1">
    <source>
        <dbReference type="SAM" id="MobiDB-lite"/>
    </source>
</evidence>
<dbReference type="EMBL" id="AYRZ02000003">
    <property type="protein sequence ID" value="PHT88132.1"/>
    <property type="molecule type" value="Genomic_DNA"/>
</dbReference>
<keyword evidence="3" id="KW-1185">Reference proteome</keyword>
<reference evidence="2 3" key="2">
    <citation type="journal article" date="2017" name="Genome Biol.">
        <title>New reference genome sequences of hot pepper reveal the massive evolution of plant disease-resistance genes by retroduplication.</title>
        <authorList>
            <person name="Kim S."/>
            <person name="Park J."/>
            <person name="Yeom S.I."/>
            <person name="Kim Y.M."/>
            <person name="Seo E."/>
            <person name="Kim K.T."/>
            <person name="Kim M.S."/>
            <person name="Lee J.M."/>
            <person name="Cheong K."/>
            <person name="Shin H.S."/>
            <person name="Kim S.B."/>
            <person name="Han K."/>
            <person name="Lee J."/>
            <person name="Park M."/>
            <person name="Lee H.A."/>
            <person name="Lee H.Y."/>
            <person name="Lee Y."/>
            <person name="Oh S."/>
            <person name="Lee J.H."/>
            <person name="Choi E."/>
            <person name="Choi E."/>
            <person name="Lee S.E."/>
            <person name="Jeon J."/>
            <person name="Kim H."/>
            <person name="Choi G."/>
            <person name="Song H."/>
            <person name="Lee J."/>
            <person name="Lee S.C."/>
            <person name="Kwon J.K."/>
            <person name="Lee H.Y."/>
            <person name="Koo N."/>
            <person name="Hong Y."/>
            <person name="Kim R.W."/>
            <person name="Kang W.H."/>
            <person name="Huh J.H."/>
            <person name="Kang B.C."/>
            <person name="Yang T.J."/>
            <person name="Lee Y.H."/>
            <person name="Bennetzen J.L."/>
            <person name="Choi D."/>
        </authorList>
    </citation>
    <scope>NUCLEOTIDE SEQUENCE [LARGE SCALE GENOMIC DNA]</scope>
    <source>
        <strain evidence="3">cv. CM334</strain>
    </source>
</reference>
<organism evidence="2 3">
    <name type="scientific">Capsicum annuum</name>
    <name type="common">Capsicum pepper</name>
    <dbReference type="NCBI Taxonomy" id="4072"/>
    <lineage>
        <taxon>Eukaryota</taxon>
        <taxon>Viridiplantae</taxon>
        <taxon>Streptophyta</taxon>
        <taxon>Embryophyta</taxon>
        <taxon>Tracheophyta</taxon>
        <taxon>Spermatophyta</taxon>
        <taxon>Magnoliopsida</taxon>
        <taxon>eudicotyledons</taxon>
        <taxon>Gunneridae</taxon>
        <taxon>Pentapetalae</taxon>
        <taxon>asterids</taxon>
        <taxon>lamiids</taxon>
        <taxon>Solanales</taxon>
        <taxon>Solanaceae</taxon>
        <taxon>Solanoideae</taxon>
        <taxon>Capsiceae</taxon>
        <taxon>Capsicum</taxon>
    </lineage>
</organism>
<dbReference type="Gramene" id="PHT88132">
    <property type="protein sequence ID" value="PHT88132"/>
    <property type="gene ID" value="T459_10238"/>
</dbReference>
<reference evidence="2 3" key="1">
    <citation type="journal article" date="2014" name="Nat. Genet.">
        <title>Genome sequence of the hot pepper provides insights into the evolution of pungency in Capsicum species.</title>
        <authorList>
            <person name="Kim S."/>
            <person name="Park M."/>
            <person name="Yeom S.I."/>
            <person name="Kim Y.M."/>
            <person name="Lee J.M."/>
            <person name="Lee H.A."/>
            <person name="Seo E."/>
            <person name="Choi J."/>
            <person name="Cheong K."/>
            <person name="Kim K.T."/>
            <person name="Jung K."/>
            <person name="Lee G.W."/>
            <person name="Oh S.K."/>
            <person name="Bae C."/>
            <person name="Kim S.B."/>
            <person name="Lee H.Y."/>
            <person name="Kim S.Y."/>
            <person name="Kim M.S."/>
            <person name="Kang B.C."/>
            <person name="Jo Y.D."/>
            <person name="Yang H.B."/>
            <person name="Jeong H.J."/>
            <person name="Kang W.H."/>
            <person name="Kwon J.K."/>
            <person name="Shin C."/>
            <person name="Lim J.Y."/>
            <person name="Park J.H."/>
            <person name="Huh J.H."/>
            <person name="Kim J.S."/>
            <person name="Kim B.D."/>
            <person name="Cohen O."/>
            <person name="Paran I."/>
            <person name="Suh M.C."/>
            <person name="Lee S.B."/>
            <person name="Kim Y.K."/>
            <person name="Shin Y."/>
            <person name="Noh S.J."/>
            <person name="Park J."/>
            <person name="Seo Y.S."/>
            <person name="Kwon S.Y."/>
            <person name="Kim H.A."/>
            <person name="Park J.M."/>
            <person name="Kim H.J."/>
            <person name="Choi S.B."/>
            <person name="Bosland P.W."/>
            <person name="Reeves G."/>
            <person name="Jo S.H."/>
            <person name="Lee B.W."/>
            <person name="Cho H.T."/>
            <person name="Choi H.S."/>
            <person name="Lee M.S."/>
            <person name="Yu Y."/>
            <person name="Do Choi Y."/>
            <person name="Park B.S."/>
            <person name="van Deynze A."/>
            <person name="Ashrafi H."/>
            <person name="Hill T."/>
            <person name="Kim W.T."/>
            <person name="Pai H.S."/>
            <person name="Ahn H.K."/>
            <person name="Yeam I."/>
            <person name="Giovannoni J.J."/>
            <person name="Rose J.K."/>
            <person name="Sorensen I."/>
            <person name="Lee S.J."/>
            <person name="Kim R.W."/>
            <person name="Choi I.Y."/>
            <person name="Choi B.S."/>
            <person name="Lim J.S."/>
            <person name="Lee Y.H."/>
            <person name="Choi D."/>
        </authorList>
    </citation>
    <scope>NUCLEOTIDE SEQUENCE [LARGE SCALE GENOMIC DNA]</scope>
    <source>
        <strain evidence="3">cv. CM334</strain>
    </source>
</reference>
<feature type="region of interest" description="Disordered" evidence="1">
    <location>
        <begin position="115"/>
        <end position="144"/>
    </location>
</feature>
<gene>
    <name evidence="2" type="ORF">T459_10238</name>
</gene>
<evidence type="ECO:0000313" key="2">
    <source>
        <dbReference type="EMBL" id="PHT88132.1"/>
    </source>
</evidence>
<dbReference type="Proteomes" id="UP000222542">
    <property type="component" value="Unassembled WGS sequence"/>
</dbReference>
<comment type="caution">
    <text evidence="2">The sequence shown here is derived from an EMBL/GenBank/DDBJ whole genome shotgun (WGS) entry which is preliminary data.</text>
</comment>
<dbReference type="AlphaFoldDB" id="A0A2G3A1N1"/>
<protein>
    <submittedName>
        <fullName evidence="2">Uncharacterized protein</fullName>
    </submittedName>
</protein>
<sequence length="159" mass="18542">MDCLVLVKLLEPETRGHRIHSKKRNRLELSRLNDLVYIKYNRTMARCYDIRDAIDPIMLENIEDANEWLLVGPEDQEDELVFEEGDLNWGTVAMTVGADDDIVYDLRRKSRSRSFDKGKATSSSQTWVLVDEESEEEEDEGQYNELHVGIEDYANLEEE</sequence>